<dbReference type="EMBL" id="CAJOBP010101339">
    <property type="protein sequence ID" value="CAF4977071.1"/>
    <property type="molecule type" value="Genomic_DNA"/>
</dbReference>
<accession>A0A821ZC96</accession>
<gene>
    <name evidence="2" type="ORF">UJA718_LOCUS49096</name>
</gene>
<evidence type="ECO:0000256" key="1">
    <source>
        <dbReference type="SAM" id="Coils"/>
    </source>
</evidence>
<comment type="caution">
    <text evidence="2">The sequence shown here is derived from an EMBL/GenBank/DDBJ whole genome shotgun (WGS) entry which is preliminary data.</text>
</comment>
<keyword evidence="3" id="KW-1185">Reference proteome</keyword>
<dbReference type="AlphaFoldDB" id="A0A821ZC96"/>
<name>A0A821ZC96_9BILA</name>
<keyword evidence="1" id="KW-0175">Coiled coil</keyword>
<reference evidence="2" key="1">
    <citation type="submission" date="2021-02" db="EMBL/GenBank/DDBJ databases">
        <authorList>
            <person name="Nowell W R."/>
        </authorList>
    </citation>
    <scope>NUCLEOTIDE SEQUENCE</scope>
</reference>
<dbReference type="Proteomes" id="UP000663873">
    <property type="component" value="Unassembled WGS sequence"/>
</dbReference>
<protein>
    <submittedName>
        <fullName evidence="2">Uncharacterized protein</fullName>
    </submittedName>
</protein>
<feature type="non-terminal residue" evidence="2">
    <location>
        <position position="60"/>
    </location>
</feature>
<evidence type="ECO:0000313" key="3">
    <source>
        <dbReference type="Proteomes" id="UP000663873"/>
    </source>
</evidence>
<sequence>DAQDSRLQIDEANKQKEEALRNARRLQTQIREVTRELEEIKVVRNESLMNVKEWQTKIKS</sequence>
<feature type="coiled-coil region" evidence="1">
    <location>
        <begin position="2"/>
        <end position="43"/>
    </location>
</feature>
<organism evidence="2 3">
    <name type="scientific">Rotaria socialis</name>
    <dbReference type="NCBI Taxonomy" id="392032"/>
    <lineage>
        <taxon>Eukaryota</taxon>
        <taxon>Metazoa</taxon>
        <taxon>Spiralia</taxon>
        <taxon>Gnathifera</taxon>
        <taxon>Rotifera</taxon>
        <taxon>Eurotatoria</taxon>
        <taxon>Bdelloidea</taxon>
        <taxon>Philodinida</taxon>
        <taxon>Philodinidae</taxon>
        <taxon>Rotaria</taxon>
    </lineage>
</organism>
<evidence type="ECO:0000313" key="2">
    <source>
        <dbReference type="EMBL" id="CAF4977071.1"/>
    </source>
</evidence>
<feature type="non-terminal residue" evidence="2">
    <location>
        <position position="1"/>
    </location>
</feature>
<proteinExistence type="predicted"/>